<keyword evidence="8" id="KW-0267">Excision nuclease</keyword>
<evidence type="ECO:0000256" key="4">
    <source>
        <dbReference type="ARBA" id="ARBA00022741"/>
    </source>
</evidence>
<dbReference type="GO" id="GO:0005524">
    <property type="term" value="F:ATP binding"/>
    <property type="evidence" value="ECO:0007669"/>
    <property type="project" value="UniProtKB-KW"/>
</dbReference>
<feature type="domain" description="Helicase ATP-binding" evidence="13">
    <location>
        <begin position="26"/>
        <end position="151"/>
    </location>
</feature>
<dbReference type="PROSITE" id="PS51192">
    <property type="entry name" value="HELICASE_ATP_BIND_1"/>
    <property type="match status" value="1"/>
</dbReference>
<dbReference type="GO" id="GO:0006289">
    <property type="term" value="P:nucleotide-excision repair"/>
    <property type="evidence" value="ECO:0007669"/>
    <property type="project" value="InterPro"/>
</dbReference>
<dbReference type="Pfam" id="PF00271">
    <property type="entry name" value="Helicase_C"/>
    <property type="match status" value="1"/>
</dbReference>
<dbReference type="SMART" id="SM00487">
    <property type="entry name" value="DEXDc"/>
    <property type="match status" value="1"/>
</dbReference>
<dbReference type="PANTHER" id="PTHR24029">
    <property type="entry name" value="UVRABC SYSTEM PROTEIN B"/>
    <property type="match status" value="1"/>
</dbReference>
<dbReference type="GO" id="GO:0005737">
    <property type="term" value="C:cytoplasm"/>
    <property type="evidence" value="ECO:0007669"/>
    <property type="project" value="UniProtKB-SubCell"/>
</dbReference>
<feature type="domain" description="UVR" evidence="12">
    <location>
        <begin position="637"/>
        <end position="671"/>
    </location>
</feature>
<dbReference type="PROSITE" id="PS51194">
    <property type="entry name" value="HELICASE_CTER"/>
    <property type="match status" value="1"/>
</dbReference>
<comment type="caution">
    <text evidence="15">The sequence shown here is derived from an EMBL/GenBank/DDBJ whole genome shotgun (WGS) entry which is preliminary data.</text>
</comment>
<dbReference type="GO" id="GO:0016887">
    <property type="term" value="F:ATP hydrolysis activity"/>
    <property type="evidence" value="ECO:0007669"/>
    <property type="project" value="InterPro"/>
</dbReference>
<evidence type="ECO:0000256" key="2">
    <source>
        <dbReference type="ARBA" id="ARBA00008533"/>
    </source>
</evidence>
<dbReference type="InterPro" id="IPR004807">
    <property type="entry name" value="UvrB"/>
</dbReference>
<evidence type="ECO:0000313" key="16">
    <source>
        <dbReference type="Proteomes" id="UP000178999"/>
    </source>
</evidence>
<dbReference type="InterPro" id="IPR001650">
    <property type="entry name" value="Helicase_C-like"/>
</dbReference>
<dbReference type="SUPFAM" id="SSF46600">
    <property type="entry name" value="C-terminal UvrC-binding domain of UvrB"/>
    <property type="match status" value="1"/>
</dbReference>
<comment type="similarity">
    <text evidence="2">Belongs to the UvrB family.</text>
</comment>
<dbReference type="PROSITE" id="PS50151">
    <property type="entry name" value="UVR"/>
    <property type="match status" value="1"/>
</dbReference>
<dbReference type="SMART" id="SM00490">
    <property type="entry name" value="HELICc"/>
    <property type="match status" value="1"/>
</dbReference>
<feature type="domain" description="Helicase C-terminal" evidence="14">
    <location>
        <begin position="434"/>
        <end position="600"/>
    </location>
</feature>
<evidence type="ECO:0000259" key="13">
    <source>
        <dbReference type="PROSITE" id="PS51192"/>
    </source>
</evidence>
<protein>
    <recommendedName>
        <fullName evidence="11">UvrABC system protein B</fullName>
    </recommendedName>
</protein>
<dbReference type="NCBIfam" id="NF003673">
    <property type="entry name" value="PRK05298.1"/>
    <property type="match status" value="1"/>
</dbReference>
<evidence type="ECO:0000256" key="8">
    <source>
        <dbReference type="ARBA" id="ARBA00022881"/>
    </source>
</evidence>
<dbReference type="STRING" id="1802538.A2382_02580"/>
<evidence type="ECO:0000256" key="5">
    <source>
        <dbReference type="ARBA" id="ARBA00022763"/>
    </source>
</evidence>
<evidence type="ECO:0000256" key="10">
    <source>
        <dbReference type="ARBA" id="ARBA00026033"/>
    </source>
</evidence>
<dbReference type="InterPro" id="IPR001943">
    <property type="entry name" value="UVR_dom"/>
</dbReference>
<dbReference type="EMBL" id="MGHY01000027">
    <property type="protein sequence ID" value="OGM78835.1"/>
    <property type="molecule type" value="Genomic_DNA"/>
</dbReference>
<reference evidence="15 16" key="1">
    <citation type="journal article" date="2016" name="Nat. Commun.">
        <title>Thousands of microbial genomes shed light on interconnected biogeochemical processes in an aquifer system.</title>
        <authorList>
            <person name="Anantharaman K."/>
            <person name="Brown C.T."/>
            <person name="Hug L.A."/>
            <person name="Sharon I."/>
            <person name="Castelle C.J."/>
            <person name="Probst A.J."/>
            <person name="Thomas B.C."/>
            <person name="Singh A."/>
            <person name="Wilkins M.J."/>
            <person name="Karaoz U."/>
            <person name="Brodie E.L."/>
            <person name="Williams K.H."/>
            <person name="Hubbard S.S."/>
            <person name="Banfield J.F."/>
        </authorList>
    </citation>
    <scope>NUCLEOTIDE SEQUENCE [LARGE SCALE GENOMIC DNA]</scope>
</reference>
<evidence type="ECO:0000256" key="11">
    <source>
        <dbReference type="ARBA" id="ARBA00029504"/>
    </source>
</evidence>
<evidence type="ECO:0000259" key="14">
    <source>
        <dbReference type="PROSITE" id="PS51194"/>
    </source>
</evidence>
<keyword evidence="3" id="KW-0963">Cytoplasm</keyword>
<dbReference type="Gene3D" id="3.40.50.300">
    <property type="entry name" value="P-loop containing nucleotide triphosphate hydrolases"/>
    <property type="match status" value="3"/>
</dbReference>
<name>A0A1F8CTE3_9BACT</name>
<dbReference type="Proteomes" id="UP000178999">
    <property type="component" value="Unassembled WGS sequence"/>
</dbReference>
<evidence type="ECO:0000256" key="1">
    <source>
        <dbReference type="ARBA" id="ARBA00004496"/>
    </source>
</evidence>
<dbReference type="GO" id="GO:0009380">
    <property type="term" value="C:excinuclease repair complex"/>
    <property type="evidence" value="ECO:0007669"/>
    <property type="project" value="InterPro"/>
</dbReference>
<organism evidence="15 16">
    <name type="scientific">Candidatus Woesebacteria bacterium RIFOXYB1_FULL_38_16</name>
    <dbReference type="NCBI Taxonomy" id="1802538"/>
    <lineage>
        <taxon>Bacteria</taxon>
        <taxon>Candidatus Woeseibacteriota</taxon>
    </lineage>
</organism>
<evidence type="ECO:0000259" key="12">
    <source>
        <dbReference type="PROSITE" id="PS50151"/>
    </source>
</evidence>
<keyword evidence="6" id="KW-0228">DNA excision</keyword>
<dbReference type="CDD" id="cd17916">
    <property type="entry name" value="DEXHc_UvrB"/>
    <property type="match status" value="1"/>
</dbReference>
<dbReference type="GO" id="GO:0004518">
    <property type="term" value="F:nuclease activity"/>
    <property type="evidence" value="ECO:0007669"/>
    <property type="project" value="UniProtKB-KW"/>
</dbReference>
<keyword evidence="5" id="KW-0227">DNA damage</keyword>
<dbReference type="Gene3D" id="4.10.860.10">
    <property type="entry name" value="UVR domain"/>
    <property type="match status" value="1"/>
</dbReference>
<dbReference type="Pfam" id="PF17757">
    <property type="entry name" value="UvrB_inter"/>
    <property type="match status" value="1"/>
</dbReference>
<proteinExistence type="inferred from homology"/>
<dbReference type="InterPro" id="IPR027417">
    <property type="entry name" value="P-loop_NTPase"/>
</dbReference>
<dbReference type="GO" id="GO:0003677">
    <property type="term" value="F:DNA binding"/>
    <property type="evidence" value="ECO:0007669"/>
    <property type="project" value="InterPro"/>
</dbReference>
<dbReference type="InterPro" id="IPR036876">
    <property type="entry name" value="UVR_dom_sf"/>
</dbReference>
<dbReference type="Pfam" id="PF12344">
    <property type="entry name" value="UvrB"/>
    <property type="match status" value="1"/>
</dbReference>
<keyword evidence="9" id="KW-0234">DNA repair</keyword>
<comment type="subcellular location">
    <subcellularLocation>
        <location evidence="1">Cytoplasm</location>
    </subcellularLocation>
</comment>
<evidence type="ECO:0000256" key="3">
    <source>
        <dbReference type="ARBA" id="ARBA00022490"/>
    </source>
</evidence>
<dbReference type="PANTHER" id="PTHR24029:SF0">
    <property type="entry name" value="UVRABC SYSTEM PROTEIN B"/>
    <property type="match status" value="1"/>
</dbReference>
<evidence type="ECO:0000256" key="7">
    <source>
        <dbReference type="ARBA" id="ARBA00022840"/>
    </source>
</evidence>
<evidence type="ECO:0000256" key="6">
    <source>
        <dbReference type="ARBA" id="ARBA00022769"/>
    </source>
</evidence>
<dbReference type="InterPro" id="IPR014001">
    <property type="entry name" value="Helicase_ATP-bd"/>
</dbReference>
<comment type="subunit">
    <text evidence="10">Forms a heterotetramer with UvrA during the search for lesions. Interacts with UvrC in an incision complex.</text>
</comment>
<sequence length="671" mass="77281">MSEKFKIKSDYKPIEAQEEAIGSIIGNIKNKVSRQTLLGVTGSGKTFVVANALERLQMPTLLVTHNKTLAAQNYQELRDFFPENAVSYFVSYYDYYQPEAYIPQTDTYIEKDADINELIDKLRLAATTNILTRKDVIVVASVSCIYNIGSPKEYGNFVFEFARGVAVNRSQVIDRLVDLQYERSDFGFHRGTFRVRGDLIDVHPAYLDDAIKIEFNDNKISHILMINPLTGVVKEELEAYILYPAKHFMTDPRKNKEIIQTIRQDLGAQIEKFKKEGKELEAHRLKQKISYELEMIEEVGYVKGIENYSRYFDGRKPGEAPFTLIDYFQEAYGDNWLFVADESHMTFPQIRGMHGGDLSRKTTLIDYGFRLPSAFDNRPLTFTEFERRIPKLLAISATPGEWELSQSEKNITELLVRPTGIPDPKVEIRPTENQVSDVMEEVKKRAQKKQKCLITTLTKRTAEDLSEFMKGADMNVHYLHSDINTLDRTDTLDDLRSGKYDALIGINLLREGLDLPEVSLVAILDADKEGFLRSDVSLIQTMGRAARHIEGSVIMYADRITGSMQRALDEVRRRREYQIEMNKKYGIEPKQIFKPIREKLVNREIAEEDQWVDDLEQGTYSALGEIDYEGLTPMDRKKLARNLKMEMRIAANDFNFELAIKIREIVKKLEK</sequence>
<evidence type="ECO:0000256" key="9">
    <source>
        <dbReference type="ARBA" id="ARBA00023204"/>
    </source>
</evidence>
<gene>
    <name evidence="15" type="ORF">A2382_02580</name>
</gene>
<evidence type="ECO:0000313" key="15">
    <source>
        <dbReference type="EMBL" id="OGM78835.1"/>
    </source>
</evidence>
<dbReference type="InterPro" id="IPR006935">
    <property type="entry name" value="Helicase/UvrB_N"/>
</dbReference>
<keyword evidence="7" id="KW-0067">ATP-binding</keyword>
<dbReference type="AlphaFoldDB" id="A0A1F8CTE3"/>
<dbReference type="SUPFAM" id="SSF52540">
    <property type="entry name" value="P-loop containing nucleoside triphosphate hydrolases"/>
    <property type="match status" value="2"/>
</dbReference>
<keyword evidence="4" id="KW-0547">Nucleotide-binding</keyword>
<accession>A0A1F8CTE3</accession>
<dbReference type="InterPro" id="IPR024759">
    <property type="entry name" value="UvrB_YAD/RRR_dom"/>
</dbReference>
<dbReference type="InterPro" id="IPR041471">
    <property type="entry name" value="UvrB_inter"/>
</dbReference>
<dbReference type="NCBIfam" id="TIGR00631">
    <property type="entry name" value="uvrb"/>
    <property type="match status" value="1"/>
</dbReference>
<dbReference type="Pfam" id="PF04851">
    <property type="entry name" value="ResIII"/>
    <property type="match status" value="1"/>
</dbReference>